<dbReference type="Gene3D" id="3.10.450.50">
    <property type="match status" value="1"/>
</dbReference>
<evidence type="ECO:0000313" key="3">
    <source>
        <dbReference type="Proteomes" id="UP000004662"/>
    </source>
</evidence>
<dbReference type="eggNOG" id="ENOG503239Z">
    <property type="taxonomic scope" value="Bacteria"/>
</dbReference>
<dbReference type="SUPFAM" id="SSF54427">
    <property type="entry name" value="NTF2-like"/>
    <property type="match status" value="1"/>
</dbReference>
<evidence type="ECO:0000313" key="2">
    <source>
        <dbReference type="EMBL" id="EHJ48669.1"/>
    </source>
</evidence>
<gene>
    <name evidence="2" type="ORF">DFW101_2665</name>
</gene>
<dbReference type="EMBL" id="CM001368">
    <property type="protein sequence ID" value="EHJ48669.1"/>
    <property type="molecule type" value="Genomic_DNA"/>
</dbReference>
<name>G7Q9M9_9BACT</name>
<keyword evidence="3" id="KW-1185">Reference proteome</keyword>
<dbReference type="HOGENOM" id="CLU_1154993_0_0_7"/>
<feature type="region of interest" description="Disordered" evidence="1">
    <location>
        <begin position="163"/>
        <end position="240"/>
    </location>
</feature>
<evidence type="ECO:0000256" key="1">
    <source>
        <dbReference type="SAM" id="MobiDB-lite"/>
    </source>
</evidence>
<feature type="compositionally biased region" description="Low complexity" evidence="1">
    <location>
        <begin position="229"/>
        <end position="240"/>
    </location>
</feature>
<sequence>MRYLVVGALLVVALFGCAGKGGKPAEPKTSGFASADAKNVHDFLVKYPGVVMSGDVKAIRRLYTDDARIVPFLGNAVRPVKAGEMGRRLPEMVAAERAANLRIAFHEPIHIEAKGDRASAQVVADLTWQEQGKTRQAVMNCYFGLSRDENYLWKIREAHGEPVRPGFALPAQKAPLKPLPPRDRTLKGSKKTVRKVTGEPQPQAGPAAPPAPAAPPVPPDTGAPPEPAAPAGGQTPQPLF</sequence>
<reference evidence="3" key="1">
    <citation type="journal article" date="2015" name="Genome Announc.">
        <title>High-Quality Draft Genome Sequence of Desulfovibrio carbinoliphilus FW-101-2B, an Organic Acid-Oxidizing Sulfate-Reducing Bacterium Isolated from Uranium(VI)-Contaminated Groundwater.</title>
        <authorList>
            <person name="Ramsay B.D."/>
            <person name="Hwang C."/>
            <person name="Woo H.L."/>
            <person name="Carroll S.L."/>
            <person name="Lucas S."/>
            <person name="Han J."/>
            <person name="Lapidus A.L."/>
            <person name="Cheng J.F."/>
            <person name="Goodwin L.A."/>
            <person name="Pitluck S."/>
            <person name="Peters L."/>
            <person name="Chertkov O."/>
            <person name="Held B."/>
            <person name="Detter J.C."/>
            <person name="Han C.S."/>
            <person name="Tapia R."/>
            <person name="Land M.L."/>
            <person name="Hauser L.J."/>
            <person name="Kyrpides N.C."/>
            <person name="Ivanova N.N."/>
            <person name="Mikhailova N."/>
            <person name="Pagani I."/>
            <person name="Woyke T."/>
            <person name="Arkin A.P."/>
            <person name="Dehal P."/>
            <person name="Chivian D."/>
            <person name="Criddle C.S."/>
            <person name="Wu W."/>
            <person name="Chakraborty R."/>
            <person name="Hazen T.C."/>
            <person name="Fields M.W."/>
        </authorList>
    </citation>
    <scope>NUCLEOTIDE SEQUENCE [LARGE SCALE GENOMIC DNA]</scope>
    <source>
        <strain evidence="3">FW-101-2B</strain>
    </source>
</reference>
<proteinExistence type="predicted"/>
<dbReference type="AlphaFoldDB" id="G7Q9M9"/>
<protein>
    <submittedName>
        <fullName evidence="2">Uncharacterized protein</fullName>
    </submittedName>
</protein>
<accession>G7Q9M9</accession>
<dbReference type="Proteomes" id="UP000004662">
    <property type="component" value="Chromosome"/>
</dbReference>
<dbReference type="InterPro" id="IPR032710">
    <property type="entry name" value="NTF2-like_dom_sf"/>
</dbReference>
<organism evidence="2 3">
    <name type="scientific">Solidesulfovibrio carbinoliphilus subsp. oakridgensis</name>
    <dbReference type="NCBI Taxonomy" id="694327"/>
    <lineage>
        <taxon>Bacteria</taxon>
        <taxon>Pseudomonadati</taxon>
        <taxon>Thermodesulfobacteriota</taxon>
        <taxon>Desulfovibrionia</taxon>
        <taxon>Desulfovibrionales</taxon>
        <taxon>Desulfovibrionaceae</taxon>
        <taxon>Solidesulfovibrio</taxon>
    </lineage>
</organism>
<feature type="compositionally biased region" description="Pro residues" evidence="1">
    <location>
        <begin position="207"/>
        <end position="228"/>
    </location>
</feature>
<dbReference type="PROSITE" id="PS51257">
    <property type="entry name" value="PROKAR_LIPOPROTEIN"/>
    <property type="match status" value="1"/>
</dbReference>